<evidence type="ECO:0000256" key="1">
    <source>
        <dbReference type="SAM" id="Phobius"/>
    </source>
</evidence>
<evidence type="ECO:0000313" key="2">
    <source>
        <dbReference type="EMBL" id="UZE97668.1"/>
    </source>
</evidence>
<keyword evidence="1" id="KW-0472">Membrane</keyword>
<reference evidence="2" key="1">
    <citation type="submission" date="2022-06" db="EMBL/GenBank/DDBJ databases">
        <title>Alkalimarinus sp. nov., isolated from gut of a Alitta virens.</title>
        <authorList>
            <person name="Yang A.I."/>
            <person name="Shin N.-R."/>
        </authorList>
    </citation>
    <scope>NUCLEOTIDE SEQUENCE</scope>
    <source>
        <strain evidence="2">A2M4</strain>
    </source>
</reference>
<keyword evidence="1" id="KW-0812">Transmembrane</keyword>
<evidence type="ECO:0000313" key="3">
    <source>
        <dbReference type="Proteomes" id="UP001163739"/>
    </source>
</evidence>
<sequence length="107" mass="12050">MEPIIQEGEPEYTDLFECNQCHNKATIPSLVIISSQLVSAILGGALSVYLFIQHLSKVLRSFQFNTSDNLSINFTLLAIAGLFIAGFAYVFYRAFVGISRRSKYKRH</sequence>
<name>A0ABY6N6C6_9ALTE</name>
<dbReference type="Proteomes" id="UP001163739">
    <property type="component" value="Chromosome"/>
</dbReference>
<dbReference type="EMBL" id="CP100390">
    <property type="protein sequence ID" value="UZE97668.1"/>
    <property type="molecule type" value="Genomic_DNA"/>
</dbReference>
<proteinExistence type="predicted"/>
<keyword evidence="3" id="KW-1185">Reference proteome</keyword>
<protein>
    <submittedName>
        <fullName evidence="2">Uncharacterized protein</fullName>
    </submittedName>
</protein>
<feature type="transmembrane region" description="Helical" evidence="1">
    <location>
        <begin position="72"/>
        <end position="96"/>
    </location>
</feature>
<accession>A0ABY6N6C6</accession>
<keyword evidence="1" id="KW-1133">Transmembrane helix</keyword>
<feature type="transmembrane region" description="Helical" evidence="1">
    <location>
        <begin position="30"/>
        <end position="52"/>
    </location>
</feature>
<dbReference type="RefSeq" id="WP_265049144.1">
    <property type="nucleotide sequence ID" value="NZ_CP100390.1"/>
</dbReference>
<gene>
    <name evidence="2" type="ORF">NKI27_08015</name>
</gene>
<organism evidence="2 3">
    <name type="scientific">Alkalimarinus alittae</name>
    <dbReference type="NCBI Taxonomy" id="2961619"/>
    <lineage>
        <taxon>Bacteria</taxon>
        <taxon>Pseudomonadati</taxon>
        <taxon>Pseudomonadota</taxon>
        <taxon>Gammaproteobacteria</taxon>
        <taxon>Alteromonadales</taxon>
        <taxon>Alteromonadaceae</taxon>
        <taxon>Alkalimarinus</taxon>
    </lineage>
</organism>